<gene>
    <name evidence="4" type="ORF">ACJMK2_030440</name>
</gene>
<dbReference type="PANTHER" id="PTHR43788:SF6">
    <property type="entry name" value="DNA HELICASE B"/>
    <property type="match status" value="1"/>
</dbReference>
<dbReference type="InterPro" id="IPR050534">
    <property type="entry name" value="Coronavir_polyprotein_1ab"/>
</dbReference>
<dbReference type="EMBL" id="JBJQND010000003">
    <property type="protein sequence ID" value="KAL3884222.1"/>
    <property type="molecule type" value="Genomic_DNA"/>
</dbReference>
<evidence type="ECO:0000259" key="3">
    <source>
        <dbReference type="Pfam" id="PF25894"/>
    </source>
</evidence>
<comment type="caution">
    <text evidence="4">The sequence shown here is derived from an EMBL/GenBank/DDBJ whole genome shotgun (WGS) entry which is preliminary data.</text>
</comment>
<proteinExistence type="predicted"/>
<protein>
    <recommendedName>
        <fullName evidence="3">DNA helicase B winged helix domain-containing protein</fullName>
    </recommendedName>
</protein>
<keyword evidence="2" id="KW-0067">ATP-binding</keyword>
<dbReference type="Pfam" id="PF25894">
    <property type="entry name" value="WHD_HELB"/>
    <property type="match status" value="1"/>
</dbReference>
<keyword evidence="5" id="KW-1185">Reference proteome</keyword>
<keyword evidence="1" id="KW-0547">Nucleotide-binding</keyword>
<accession>A0ABD3XD72</accession>
<dbReference type="CDD" id="cd17933">
    <property type="entry name" value="DEXSc_RecD-like"/>
    <property type="match status" value="1"/>
</dbReference>
<evidence type="ECO:0000313" key="5">
    <source>
        <dbReference type="Proteomes" id="UP001634394"/>
    </source>
</evidence>
<evidence type="ECO:0000256" key="2">
    <source>
        <dbReference type="ARBA" id="ARBA00022840"/>
    </source>
</evidence>
<dbReference type="SUPFAM" id="SSF52540">
    <property type="entry name" value="P-loop containing nucleoside triphosphate hydrolases"/>
    <property type="match status" value="2"/>
</dbReference>
<dbReference type="GO" id="GO:0003678">
    <property type="term" value="F:DNA helicase activity"/>
    <property type="evidence" value="ECO:0007669"/>
    <property type="project" value="UniProtKB-ARBA"/>
</dbReference>
<dbReference type="InterPro" id="IPR058839">
    <property type="entry name" value="WHD_HELB"/>
</dbReference>
<dbReference type="Gene3D" id="3.40.50.300">
    <property type="entry name" value="P-loop containing nucleotide triphosphate hydrolases"/>
    <property type="match status" value="1"/>
</dbReference>
<dbReference type="Pfam" id="PF13604">
    <property type="entry name" value="AAA_30"/>
    <property type="match status" value="1"/>
</dbReference>
<dbReference type="Proteomes" id="UP001634394">
    <property type="component" value="Unassembled WGS sequence"/>
</dbReference>
<organism evidence="4 5">
    <name type="scientific">Sinanodonta woodiana</name>
    <name type="common">Chinese pond mussel</name>
    <name type="synonym">Anodonta woodiana</name>
    <dbReference type="NCBI Taxonomy" id="1069815"/>
    <lineage>
        <taxon>Eukaryota</taxon>
        <taxon>Metazoa</taxon>
        <taxon>Spiralia</taxon>
        <taxon>Lophotrochozoa</taxon>
        <taxon>Mollusca</taxon>
        <taxon>Bivalvia</taxon>
        <taxon>Autobranchia</taxon>
        <taxon>Heteroconchia</taxon>
        <taxon>Palaeoheterodonta</taxon>
        <taxon>Unionida</taxon>
        <taxon>Unionoidea</taxon>
        <taxon>Unionidae</taxon>
        <taxon>Unioninae</taxon>
        <taxon>Sinanodonta</taxon>
    </lineage>
</organism>
<dbReference type="PANTHER" id="PTHR43788">
    <property type="entry name" value="DNA2/NAM7 HELICASE FAMILY MEMBER"/>
    <property type="match status" value="1"/>
</dbReference>
<feature type="domain" description="DNA helicase B winged helix" evidence="3">
    <location>
        <begin position="243"/>
        <end position="343"/>
    </location>
</feature>
<name>A0ABD3XD72_SINWO</name>
<evidence type="ECO:0000313" key="4">
    <source>
        <dbReference type="EMBL" id="KAL3884222.1"/>
    </source>
</evidence>
<reference evidence="4 5" key="1">
    <citation type="submission" date="2024-11" db="EMBL/GenBank/DDBJ databases">
        <title>Chromosome-level genome assembly of the freshwater bivalve Anodonta woodiana.</title>
        <authorList>
            <person name="Chen X."/>
        </authorList>
    </citation>
    <scope>NUCLEOTIDE SEQUENCE [LARGE SCALE GENOMIC DNA]</scope>
    <source>
        <strain evidence="4">MN2024</strain>
        <tissue evidence="4">Gills</tissue>
    </source>
</reference>
<evidence type="ECO:0000256" key="1">
    <source>
        <dbReference type="ARBA" id="ARBA00022741"/>
    </source>
</evidence>
<dbReference type="InterPro" id="IPR027417">
    <property type="entry name" value="P-loop_NTPase"/>
</dbReference>
<sequence length="890" mass="102162">MAQEISNPITGYFIEDNAEESGEDSDDATDSDDMLWLSYKEMNSADNCFAAFHKAKSLKGSLKSIQTWLKVSVEGSFHLSDQWWEMNILRTSKFRNVYFPKDKFALSYRLRNDAKVSLCGLVDLFFTKIEKTTQKSECHRSPNTLFYDGREKFSKYIREMKMEGKLNFDNLGQTLQECLDTLSEEDQESFGQFIEQVWESDEMRFVTTAQHHPDVLQYGAQLFPGHFLSLLKLSDDRLGRLVNAIRKEPVTLGFKALMKVKCDILGCETNLKALDLSGLGVKLSRRDRDSLRIYEKLKEVTRDAGHTGVLYTDLVQMLDATINNWEDCMDFLQMYNIVKKIREGANTVVYLYNLWHAERKIAKGINNLILSNNERPWKLDVDWERDVFTTIKEDPDQWRAAQLIADQPVVAISGKGGCGKTHVVTSTITAAKENGTGCCKDKNFDCIVTNDGGNSTGCCKDKNLDCNVIDEEHFVVQSKCKVPKSLTEYVLLTAPTGKAANLLGRRAGKEAYTLHQIIFTYRMKKEWPHNHIKILVVDECSLVAVTTFSVLLDILLNNSQLQKIILLGDVRQLPSIEPGNFLADVFDVLLKIGCATELKTNHRAESELIIENATKISNRQKPTFDRERKFVWCNVPEAENGNNEYASQDILEVVKSLLDTEYLKSDVTSQFVSFTRSMVEAINDICCNKYSKHRIRDEKKKLLFQKGDKVCFSKNGWIRLFVENGDDLVPAMEENKTETDSNNKKPKTLRLCNGEIYFITQVKEINDMRYLQLSEDNDIKNSSNFWVSFQELRRECRLMHAWARTIHTYQVNIIIVKDFLQCYADLKLKRWARTIHTYQVNIIIVKDFLQCDVCLVPYENDLPSVMVTIVACLENIAFSTSISTWDFNQL</sequence>
<dbReference type="AlphaFoldDB" id="A0ABD3XD72"/>
<dbReference type="GO" id="GO:0005524">
    <property type="term" value="F:ATP binding"/>
    <property type="evidence" value="ECO:0007669"/>
    <property type="project" value="UniProtKB-KW"/>
</dbReference>